<evidence type="ECO:0000313" key="2">
    <source>
        <dbReference type="Proteomes" id="UP000271925"/>
    </source>
</evidence>
<gene>
    <name evidence="1" type="ORF">EHT25_24600</name>
</gene>
<dbReference type="RefSeq" id="WP_124877848.1">
    <property type="nucleotide sequence ID" value="NZ_RQJO01000011.1"/>
</dbReference>
<name>A0A3P1BFF6_9BACT</name>
<accession>A0A3P1BFF6</accession>
<reference evidence="1 2" key="1">
    <citation type="submission" date="2018-11" db="EMBL/GenBank/DDBJ databases">
        <authorList>
            <person name="Zhou Z."/>
            <person name="Wang G."/>
        </authorList>
    </citation>
    <scope>NUCLEOTIDE SEQUENCE [LARGE SCALE GENOMIC DNA]</scope>
    <source>
        <strain evidence="1 2">KCTC52004</strain>
    </source>
</reference>
<comment type="caution">
    <text evidence="1">The sequence shown here is derived from an EMBL/GenBank/DDBJ whole genome shotgun (WGS) entry which is preliminary data.</text>
</comment>
<dbReference type="EMBL" id="RQJO01000011">
    <property type="protein sequence ID" value="RRA99816.1"/>
    <property type="molecule type" value="Genomic_DNA"/>
</dbReference>
<protein>
    <recommendedName>
        <fullName evidence="3">DUF4595 domain-containing protein</fullName>
    </recommendedName>
</protein>
<keyword evidence="2" id="KW-1185">Reference proteome</keyword>
<dbReference type="OrthoDB" id="950010at2"/>
<dbReference type="Proteomes" id="UP000271925">
    <property type="component" value="Unassembled WGS sequence"/>
</dbReference>
<evidence type="ECO:0000313" key="1">
    <source>
        <dbReference type="EMBL" id="RRA99816.1"/>
    </source>
</evidence>
<organism evidence="1 2">
    <name type="scientific">Larkinella rosea</name>
    <dbReference type="NCBI Taxonomy" id="2025312"/>
    <lineage>
        <taxon>Bacteria</taxon>
        <taxon>Pseudomonadati</taxon>
        <taxon>Bacteroidota</taxon>
        <taxon>Cytophagia</taxon>
        <taxon>Cytophagales</taxon>
        <taxon>Spirosomataceae</taxon>
        <taxon>Larkinella</taxon>
    </lineage>
</organism>
<dbReference type="PROSITE" id="PS51257">
    <property type="entry name" value="PROKAR_LIPOPROTEIN"/>
    <property type="match status" value="1"/>
</dbReference>
<evidence type="ECO:0008006" key="3">
    <source>
        <dbReference type="Google" id="ProtNLM"/>
    </source>
</evidence>
<proteinExistence type="predicted"/>
<sequence>MKLFIQSHLLIVSFVFLFGSCAIEDHLRPANPNCHLDKVVEKFQVTDGSNPEEMIEIEGQKIPISTTPNSSIAYKYDPQGRVIEKHQNRYIYYYEYLPNNDIKWVAVPDPSLPYSTSTTGTFILDSQGLFSNAANRFDSEGFRVFYNEGTWKLESTITNGNVSKTVRNETRSEATTEYEYDLTQPNKIPNPEPHFGKVSRNMLVRQKYKIIDSNGSGYYILTEFKYVYDLNGQVKSLIGVNNKYGFDKDYNIDYTTKSDTYYTIIDYTITCQ</sequence>
<dbReference type="AlphaFoldDB" id="A0A3P1BFF6"/>